<dbReference type="EMBL" id="MG775259">
    <property type="protein sequence ID" value="AUV61809.1"/>
    <property type="molecule type" value="Genomic_DNA"/>
</dbReference>
<evidence type="ECO:0000313" key="2">
    <source>
        <dbReference type="Proteomes" id="UP000240564"/>
    </source>
</evidence>
<organism evidence="1 2">
    <name type="scientific">Pseudomonas phage Bjorn</name>
    <dbReference type="NCBI Taxonomy" id="2079288"/>
    <lineage>
        <taxon>Viruses</taxon>
        <taxon>Duplodnaviria</taxon>
        <taxon>Heunggongvirae</taxon>
        <taxon>Uroviricota</taxon>
        <taxon>Caudoviricetes</taxon>
        <taxon>Bjornvirus</taxon>
        <taxon>Bjornvirus bjorn</taxon>
    </lineage>
</organism>
<keyword evidence="2" id="KW-1185">Reference proteome</keyword>
<protein>
    <submittedName>
        <fullName evidence="1">Uncharacterized protein</fullName>
    </submittedName>
</protein>
<gene>
    <name evidence="1" type="ORF">PsPhBjorn_gp07</name>
</gene>
<dbReference type="Proteomes" id="UP000240564">
    <property type="component" value="Segment"/>
</dbReference>
<accession>A0A2K9VHM4</accession>
<proteinExistence type="predicted"/>
<sequence length="37" mass="4044">MITLIVVSVVLCGWALFPVIHPIVKAHIAATVVRYGR</sequence>
<evidence type="ECO:0000313" key="1">
    <source>
        <dbReference type="EMBL" id="AUV61809.1"/>
    </source>
</evidence>
<name>A0A2K9VHM4_9CAUD</name>
<reference evidence="1 2" key="1">
    <citation type="submission" date="2018-01" db="EMBL/GenBank/DDBJ databases">
        <title>Pseudomonas phages infecting Pseudomonas sp. isolated from Prunus avium.</title>
        <authorList>
            <person name="Colberg O."/>
            <person name="Byth Carstens A."/>
        </authorList>
    </citation>
    <scope>NUCLEOTIDE SEQUENCE [LARGE SCALE GENOMIC DNA]</scope>
</reference>